<comment type="caution">
    <text evidence="1">The sequence shown here is derived from an EMBL/GenBank/DDBJ whole genome shotgun (WGS) entry which is preliminary data.</text>
</comment>
<organism evidence="1 2">
    <name type="scientific">Thermosporothrix hazakensis</name>
    <dbReference type="NCBI Taxonomy" id="644383"/>
    <lineage>
        <taxon>Bacteria</taxon>
        <taxon>Bacillati</taxon>
        <taxon>Chloroflexota</taxon>
        <taxon>Ktedonobacteria</taxon>
        <taxon>Ktedonobacterales</taxon>
        <taxon>Thermosporotrichaceae</taxon>
        <taxon>Thermosporothrix</taxon>
    </lineage>
</organism>
<sequence length="228" mass="26508">MLHSQKNKKPPISKRTVIYPGWSFEPDTFPARTQYEQARSENTYVFVLAEYLDFPAINLPQYRLESTREAYHSFFSQFTPAEQAEEFLMVRKFFLLALHNLALNYSFSQDQTYLMELGAHLAFPGINNPLFHLKPEEQAWRAFFIERSGSASPLYPALRAMFITHIHTLAMLQLTEDIAIQFQEYSATLQQTALTYSETIERLELRTQELEIALATLQPDHPLLPPEE</sequence>
<dbReference type="EMBL" id="QKUF01000009">
    <property type="protein sequence ID" value="PZW29185.1"/>
    <property type="molecule type" value="Genomic_DNA"/>
</dbReference>
<evidence type="ECO:0000313" key="1">
    <source>
        <dbReference type="EMBL" id="PZW29185.1"/>
    </source>
</evidence>
<evidence type="ECO:0000313" key="2">
    <source>
        <dbReference type="Proteomes" id="UP000248806"/>
    </source>
</evidence>
<name>A0A326U7M8_THEHA</name>
<dbReference type="AlphaFoldDB" id="A0A326U7M8"/>
<proteinExistence type="predicted"/>
<keyword evidence="2" id="KW-1185">Reference proteome</keyword>
<protein>
    <submittedName>
        <fullName evidence="1">Uncharacterized protein</fullName>
    </submittedName>
</protein>
<gene>
    <name evidence="1" type="ORF">EI42_02906</name>
</gene>
<reference evidence="1 2" key="1">
    <citation type="submission" date="2018-06" db="EMBL/GenBank/DDBJ databases">
        <title>Genomic Encyclopedia of Archaeal and Bacterial Type Strains, Phase II (KMG-II): from individual species to whole genera.</title>
        <authorList>
            <person name="Goeker M."/>
        </authorList>
    </citation>
    <scope>NUCLEOTIDE SEQUENCE [LARGE SCALE GENOMIC DNA]</scope>
    <source>
        <strain evidence="1 2">ATCC BAA-1881</strain>
    </source>
</reference>
<dbReference type="Proteomes" id="UP000248806">
    <property type="component" value="Unassembled WGS sequence"/>
</dbReference>
<accession>A0A326U7M8</accession>
<dbReference type="RefSeq" id="WP_111323148.1">
    <property type="nucleotide sequence ID" value="NZ_BIFX01000001.1"/>
</dbReference>